<proteinExistence type="predicted"/>
<reference evidence="1 2" key="1">
    <citation type="submission" date="2024-01" db="EMBL/GenBank/DDBJ databases">
        <title>Genome assemblies of Stephania.</title>
        <authorList>
            <person name="Yang L."/>
        </authorList>
    </citation>
    <scope>NUCLEOTIDE SEQUENCE [LARGE SCALE GENOMIC DNA]</scope>
    <source>
        <strain evidence="1">JXDWG</strain>
        <tissue evidence="1">Leaf</tissue>
    </source>
</reference>
<dbReference type="EMBL" id="JBBNAG010000006">
    <property type="protein sequence ID" value="KAK9125768.1"/>
    <property type="molecule type" value="Genomic_DNA"/>
</dbReference>
<protein>
    <submittedName>
        <fullName evidence="1">Uncharacterized protein</fullName>
    </submittedName>
</protein>
<keyword evidence="2" id="KW-1185">Reference proteome</keyword>
<evidence type="ECO:0000313" key="2">
    <source>
        <dbReference type="Proteomes" id="UP001419268"/>
    </source>
</evidence>
<gene>
    <name evidence="1" type="ORF">Scep_014614</name>
</gene>
<sequence>MCHGSLQDFKDLVAVKHLVATVAPFGIFLGYGSSEPTMPNGFSAVEAVLVPPYRARLAHDTNYALIWKGCSLKSEGMPWLCPSQLLERLGIALGLSRVVTKLVKPRQGNA</sequence>
<dbReference type="Proteomes" id="UP001419268">
    <property type="component" value="Unassembled WGS sequence"/>
</dbReference>
<comment type="caution">
    <text evidence="1">The sequence shown here is derived from an EMBL/GenBank/DDBJ whole genome shotgun (WGS) entry which is preliminary data.</text>
</comment>
<dbReference type="AlphaFoldDB" id="A0AAP0P0J8"/>
<accession>A0AAP0P0J8</accession>
<evidence type="ECO:0000313" key="1">
    <source>
        <dbReference type="EMBL" id="KAK9125768.1"/>
    </source>
</evidence>
<name>A0AAP0P0J8_9MAGN</name>
<organism evidence="1 2">
    <name type="scientific">Stephania cephalantha</name>
    <dbReference type="NCBI Taxonomy" id="152367"/>
    <lineage>
        <taxon>Eukaryota</taxon>
        <taxon>Viridiplantae</taxon>
        <taxon>Streptophyta</taxon>
        <taxon>Embryophyta</taxon>
        <taxon>Tracheophyta</taxon>
        <taxon>Spermatophyta</taxon>
        <taxon>Magnoliopsida</taxon>
        <taxon>Ranunculales</taxon>
        <taxon>Menispermaceae</taxon>
        <taxon>Menispermoideae</taxon>
        <taxon>Cissampelideae</taxon>
        <taxon>Stephania</taxon>
    </lineage>
</organism>